<evidence type="ECO:0000256" key="1">
    <source>
        <dbReference type="SAM" id="MobiDB-lite"/>
    </source>
</evidence>
<protein>
    <submittedName>
        <fullName evidence="2">Uncharacterized protein</fullName>
    </submittedName>
</protein>
<proteinExistence type="predicted"/>
<comment type="caution">
    <text evidence="2">The sequence shown here is derived from an EMBL/GenBank/DDBJ whole genome shotgun (WGS) entry which is preliminary data.</text>
</comment>
<name>A0AAW0MDB9_QUESU</name>
<feature type="region of interest" description="Disordered" evidence="1">
    <location>
        <begin position="135"/>
        <end position="156"/>
    </location>
</feature>
<dbReference type="Proteomes" id="UP000237347">
    <property type="component" value="Unassembled WGS sequence"/>
</dbReference>
<reference evidence="2 3" key="1">
    <citation type="journal article" date="2018" name="Sci. Data">
        <title>The draft genome sequence of cork oak.</title>
        <authorList>
            <person name="Ramos A.M."/>
            <person name="Usie A."/>
            <person name="Barbosa P."/>
            <person name="Barros P.M."/>
            <person name="Capote T."/>
            <person name="Chaves I."/>
            <person name="Simoes F."/>
            <person name="Abreu I."/>
            <person name="Carrasquinho I."/>
            <person name="Faro C."/>
            <person name="Guimaraes J.B."/>
            <person name="Mendonca D."/>
            <person name="Nobrega F."/>
            <person name="Rodrigues L."/>
            <person name="Saibo N.J.M."/>
            <person name="Varela M.C."/>
            <person name="Egas C."/>
            <person name="Matos J."/>
            <person name="Miguel C.M."/>
            <person name="Oliveira M.M."/>
            <person name="Ricardo C.P."/>
            <person name="Goncalves S."/>
        </authorList>
    </citation>
    <scope>NUCLEOTIDE SEQUENCE [LARGE SCALE GENOMIC DNA]</scope>
    <source>
        <strain evidence="3">cv. HL8</strain>
    </source>
</reference>
<organism evidence="2 3">
    <name type="scientific">Quercus suber</name>
    <name type="common">Cork oak</name>
    <dbReference type="NCBI Taxonomy" id="58331"/>
    <lineage>
        <taxon>Eukaryota</taxon>
        <taxon>Viridiplantae</taxon>
        <taxon>Streptophyta</taxon>
        <taxon>Embryophyta</taxon>
        <taxon>Tracheophyta</taxon>
        <taxon>Spermatophyta</taxon>
        <taxon>Magnoliopsida</taxon>
        <taxon>eudicotyledons</taxon>
        <taxon>Gunneridae</taxon>
        <taxon>Pentapetalae</taxon>
        <taxon>rosids</taxon>
        <taxon>fabids</taxon>
        <taxon>Fagales</taxon>
        <taxon>Fagaceae</taxon>
        <taxon>Quercus</taxon>
    </lineage>
</organism>
<dbReference type="EMBL" id="PKMF04000003">
    <property type="protein sequence ID" value="KAK7861104.1"/>
    <property type="molecule type" value="Genomic_DNA"/>
</dbReference>
<keyword evidence="3" id="KW-1185">Reference proteome</keyword>
<feature type="region of interest" description="Disordered" evidence="1">
    <location>
        <begin position="284"/>
        <end position="309"/>
    </location>
</feature>
<sequence length="579" mass="62178">MGKESANRFLFHLEELISKRSPGHFARTIREGDIVFILQLGSNVHGTFLMVSELLHGRRKGNIVLPEGRLGSGWRGFGLNLRKILKPTSLSSQGSLHRIQSAPRAGAAVAVGKLHNHGGAKNTGMEKISVFQNSKSSIPSNSFRDQGRSYSGEDTAQSGADILPDINAIAKRDLLTLDISLRVERGNDGQWAVVSSFIKDVGSNQISHGMRPNAHKGRNMHTQNWVPKPKPTAQPQQPIISKPKTHSQQPNITKPITQPQQLIISKPKATLSQQNTDTMPLKLTCPSTQPSTSFTTNGTSNPPRSTTISDIYPTTTILKDTTSDIVFPPSVMNSSTPPSATDFVISSSVKNSHATNSSSSSPPRADSLHFGSVSATNLPPLTNGFSQSSTTVVASATSSDLPVAPVLVTAEDCLVKPHPSIKNFVEDLELTWGDSEKWVLQLRGGRQIAIPLSLYHSPGSLSDCSDLEGAVGQGNNTFKEEGHIVSWADECDGVLDNVSAVSGSDCELEGSDGGLVNWENVKEPLVVQPLAMANPVAPLMKVADASTQLSPWIEKRIKAFRKSVGISLEGFEAEITGIF</sequence>
<evidence type="ECO:0000313" key="2">
    <source>
        <dbReference type="EMBL" id="KAK7861104.1"/>
    </source>
</evidence>
<evidence type="ECO:0000313" key="3">
    <source>
        <dbReference type="Proteomes" id="UP000237347"/>
    </source>
</evidence>
<feature type="region of interest" description="Disordered" evidence="1">
    <location>
        <begin position="351"/>
        <end position="372"/>
    </location>
</feature>
<gene>
    <name evidence="2" type="ORF">CFP56_024410</name>
</gene>
<dbReference type="AlphaFoldDB" id="A0AAW0MDB9"/>
<accession>A0AAW0MDB9</accession>
<feature type="region of interest" description="Disordered" evidence="1">
    <location>
        <begin position="205"/>
        <end position="252"/>
    </location>
</feature>
<feature type="compositionally biased region" description="Polar residues" evidence="1">
    <location>
        <begin position="285"/>
        <end position="309"/>
    </location>
</feature>
<feature type="compositionally biased region" description="Low complexity" evidence="1">
    <location>
        <begin position="351"/>
        <end position="361"/>
    </location>
</feature>